<evidence type="ECO:0000256" key="10">
    <source>
        <dbReference type="ARBA" id="ARBA00023175"/>
    </source>
</evidence>
<evidence type="ECO:0000259" key="18">
    <source>
        <dbReference type="Pfam" id="PF18198"/>
    </source>
</evidence>
<feature type="domain" description="Dynein heavy chain region D6 P-loop" evidence="14">
    <location>
        <begin position="1493"/>
        <end position="1602"/>
    </location>
</feature>
<keyword evidence="6" id="KW-0067">ATP-binding</keyword>
<dbReference type="OrthoDB" id="10252139at2759"/>
<dbReference type="InterPro" id="IPR041658">
    <property type="entry name" value="AAA_lid_11"/>
</dbReference>
<dbReference type="PANTHER" id="PTHR45703">
    <property type="entry name" value="DYNEIN HEAVY CHAIN"/>
    <property type="match status" value="1"/>
</dbReference>
<feature type="domain" description="Dynein heavy chain AAA module D4" evidence="16">
    <location>
        <begin position="413"/>
        <end position="664"/>
    </location>
</feature>
<dbReference type="InterPro" id="IPR042219">
    <property type="entry name" value="AAA_lid_11_sf"/>
</dbReference>
<feature type="domain" description="Dynein heavy chain coiled coil stalk" evidence="15">
    <location>
        <begin position="679"/>
        <end position="1011"/>
    </location>
</feature>
<dbReference type="GO" id="GO:0030286">
    <property type="term" value="C:dynein complex"/>
    <property type="evidence" value="ECO:0007669"/>
    <property type="project" value="UniProtKB-KW"/>
</dbReference>
<dbReference type="PANTHER" id="PTHR45703:SF22">
    <property type="entry name" value="DYNEIN CYTOPLASMIC 2 HEAVY CHAIN 1"/>
    <property type="match status" value="1"/>
</dbReference>
<feature type="domain" description="Dynein heavy chain ATP-binding dynein motor region" evidence="17">
    <location>
        <begin position="1037"/>
        <end position="1255"/>
    </location>
</feature>
<keyword evidence="5" id="KW-0547">Nucleotide-binding</keyword>
<evidence type="ECO:0000259" key="17">
    <source>
        <dbReference type="Pfam" id="PF12781"/>
    </source>
</evidence>
<dbReference type="InterPro" id="IPR026983">
    <property type="entry name" value="DHC"/>
</dbReference>
<dbReference type="SUPFAM" id="SSF52540">
    <property type="entry name" value="P-loop containing nucleoside triphosphate hydrolases"/>
    <property type="match status" value="2"/>
</dbReference>
<dbReference type="GO" id="GO:0051959">
    <property type="term" value="F:dynein light intermediate chain binding"/>
    <property type="evidence" value="ECO:0007669"/>
    <property type="project" value="InterPro"/>
</dbReference>
<evidence type="ECO:0000259" key="16">
    <source>
        <dbReference type="Pfam" id="PF12780"/>
    </source>
</evidence>
<dbReference type="Gene3D" id="1.10.8.1220">
    <property type="match status" value="1"/>
</dbReference>
<dbReference type="Proteomes" id="UP000663882">
    <property type="component" value="Unassembled WGS sequence"/>
</dbReference>
<dbReference type="Pfam" id="PF18198">
    <property type="entry name" value="AAA_lid_11"/>
    <property type="match status" value="1"/>
</dbReference>
<keyword evidence="7" id="KW-0243">Dynein</keyword>
<accession>A0A813RUD7</accession>
<dbReference type="GO" id="GO:0005874">
    <property type="term" value="C:microtubule"/>
    <property type="evidence" value="ECO:0007669"/>
    <property type="project" value="UniProtKB-KW"/>
</dbReference>
<evidence type="ECO:0000256" key="7">
    <source>
        <dbReference type="ARBA" id="ARBA00023017"/>
    </source>
</evidence>
<feature type="coiled-coil region" evidence="13">
    <location>
        <begin position="1196"/>
        <end position="1230"/>
    </location>
</feature>
<keyword evidence="9" id="KW-0969">Cilium</keyword>
<evidence type="ECO:0000256" key="12">
    <source>
        <dbReference type="ARBA" id="ARBA00023273"/>
    </source>
</evidence>
<dbReference type="InterPro" id="IPR024317">
    <property type="entry name" value="Dynein_heavy_chain_D4_dom"/>
</dbReference>
<dbReference type="GO" id="GO:0045505">
    <property type="term" value="F:dynein intermediate chain binding"/>
    <property type="evidence" value="ECO:0007669"/>
    <property type="project" value="InterPro"/>
</dbReference>
<reference evidence="21" key="1">
    <citation type="submission" date="2021-02" db="EMBL/GenBank/DDBJ databases">
        <authorList>
            <person name="Nowell W R."/>
        </authorList>
    </citation>
    <scope>NUCLEOTIDE SEQUENCE</scope>
</reference>
<dbReference type="InterPro" id="IPR035706">
    <property type="entry name" value="AAA_9"/>
</dbReference>
<dbReference type="Pfam" id="PF12780">
    <property type="entry name" value="AAA_8"/>
    <property type="match status" value="1"/>
</dbReference>
<dbReference type="InterPro" id="IPR027417">
    <property type="entry name" value="P-loop_NTPase"/>
</dbReference>
<dbReference type="Pfam" id="PF18199">
    <property type="entry name" value="Dynein_C"/>
    <property type="match status" value="1"/>
</dbReference>
<dbReference type="GO" id="GO:0005930">
    <property type="term" value="C:axoneme"/>
    <property type="evidence" value="ECO:0007669"/>
    <property type="project" value="UniProtKB-SubCell"/>
</dbReference>
<evidence type="ECO:0000256" key="6">
    <source>
        <dbReference type="ARBA" id="ARBA00022840"/>
    </source>
</evidence>
<dbReference type="Gene3D" id="3.40.50.300">
    <property type="entry name" value="P-loop containing nucleotide triphosphate hydrolases"/>
    <property type="match status" value="3"/>
</dbReference>
<evidence type="ECO:0008006" key="23">
    <source>
        <dbReference type="Google" id="ProtNLM"/>
    </source>
</evidence>
<feature type="domain" description="Dynein 2 heavy chain 1 cytoplasmic ATPase lid" evidence="20">
    <location>
        <begin position="239"/>
        <end position="338"/>
    </location>
</feature>
<keyword evidence="12" id="KW-0966">Cell projection</keyword>
<keyword evidence="4" id="KW-0493">Microtubule</keyword>
<sequence length="2084" mass="239095">MLKIKVFNLTGERPPDPSNLLSTKYDERSKSLTTYNNDEKIDLNVDNFNNMYDLPVIRTIDIQRYLDSFLPWLNNKYRKPFLVVGPDGCGKGTLLRYCFRQLRSTQVAILHCSAQTSPIHVIQKLNQSCIQVSSTNGRTYRPKDCENLILYVKDINLPKLDKWGTSQLIEFLQQILTYNGFYDDNLEFVNLENIQIVGSMNPSNTLGRHKLSTRFTSIVRICSINYPNEEQLQIIYANYLRPILQQQLPNHRIWSSSGKIHQLALSMIHIYNELRSRFNQDTHSHYLFTPRDLTRWCLSLLRYDFSSIKNDATAENLLEIWTYEAFRLFKDRLVGHDAQEKFDQIIDKTLKSDWASNALGSLKDSYFVSWVNSSGRRTLPPAGRVLSRVSSKELIPYIERGAARYRAEYLDTNVFLFREILDTIVRCDRVLTTPGGSLLLAGRSGVGRRTAIGVVASMNNMKLFSPKVSRTYGLKHFKNDLKTILQNAGVDGEQCILLMEDYQFIESTFVELINSLLSAGEVPGLYTPDELESILSPLREESSQEGFRGTMVQYFAQRVKTNLHIVLIMDFTRPTFTIACQSNPGFFKECSVQWMEGWSERSMLKIPSMLFSKDRFDDHTKGNLTGKIDLDEELSKLFYSIHKTMEKKYFTPKRYLILLETYREVYLTKQHAISTRQQHLKSGVSKLSDARKLVDDLKRNAEVKQKELAVKQHEADEALKQITKSMADAGTQKTEMEHLAVKVNEETVFIERQKREIDDELAETQPLVDQAKQAVGSIRSETLVEIRSLRAPPDVIKDILEGVLKLMGVLDTSWTSMKGFLGKRGVKEEIMNFDPRNVTAENRESVEQLLRKKADSFSQENAAKASQVAGPLATWVVANVKYSKVLERIRPLEEKQNKLKKSLENSTRKMEELSHELKQVDDKVEKYRTTFEKTTNEAQRLKVDLEKAKETIEAAQNLVGKLEGEFYRWSAQVNDLNEQLKILPKLSLLSAGFITYLASQSEDKRLNYMNKWKQILNVDEKFDIRKFLSTESEQLVWKSQGLPSDELSMENAMVILHSQLCPFLVDPSSRATDWLKTHLKNKKVEVINQQDNNFTTQLELAVRFGKTLIVQEVDGVEPVLYPILRKDLASQGPRHVVQIGEKIIDYNPDFRIYLTTRNPTPELLPDMEAIVNEVNFTTTRAGLTGQLLAIAIQHEKPELEVRKTELLRKEEELKIELAKLEDQLLEDLANATGNILENKELLQSLNSTKEKSATITNSLEESVKLSEDLDKERNDYLPLAKHGSKLFFVISDLAKLNNMYQFSLAAFLRLFQRNLAETDKSSSHDRTLSLGRNQLRTTYTCITRSLFKSDRLMFAMHLAHGMFPKKIPDNEWEHFIGISVVDIKETRSLPSWVNEERSYDVSAFKANFSQLFSNLRFDDSSWSKWNATNECELYFPQDKQSTSFQQLLIIQAFRPDRLESAMRLFVCDVLGISDISPETLNLKNLYSKETISTEPILIIISPGADPSTELRDLAMQIIGKDRYSEIAMGQGQMQIALDLLKKCSSQGTWLCLKNLHLVTPWLTTLEKELNALKPHKDFRLWLTSEVHSKFPTILLQSSIKITYEAPPGIKKNLLRTFEIWTQDEFGKGSVTRSQILFVLAWFHAIVQERRKYIPQGWTKFYEFSQADLRTGYEIIHRLCERSDRQSGGEIQWDYIYGLFDQAVYGGRVDNPVDTDVLRSYLMQYFNSAIIGGSRGSKYKLASNINLPNSSNLNEYKKICEDLSDDPDAPSLFGLPSNIERSAQRINSAQIINSLKILQRTDVEVEKFDKEKWSVLLTPLLNLWKKLNQDTDFIKLRVHPPIEDGSLSPIQSFLQLERYNGIQLVQTIHENLASLSKVIRGISLITNEIQEYAKDLLQNETPQTWQDRWEGPTDSMQYLRVVVSKAKAMQQIATSIKDRDIFSQTINLSDLFRPDTFLNALRQQTARETKQPMDTLILNTSWSGEIKHGKNVSIKISGLQLEGCSFDNGRLSESAPDSPSITSFPSCYIAWIPQDVAQQETRETISLPVYFSAARDKIVTRLNVPCSSDKDKWLQCGAALFLKNV</sequence>
<evidence type="ECO:0000259" key="14">
    <source>
        <dbReference type="Pfam" id="PF03028"/>
    </source>
</evidence>
<dbReference type="FunFam" id="3.40.50.300:FF:000710">
    <property type="entry name" value="Cytoplasmic dynein 2 heavy chain 1"/>
    <property type="match status" value="1"/>
</dbReference>
<feature type="coiled-coil region" evidence="13">
    <location>
        <begin position="687"/>
        <end position="721"/>
    </location>
</feature>
<evidence type="ECO:0000256" key="13">
    <source>
        <dbReference type="SAM" id="Coils"/>
    </source>
</evidence>
<comment type="similarity">
    <text evidence="2">Belongs to the dynein heavy chain family.</text>
</comment>
<evidence type="ECO:0000313" key="22">
    <source>
        <dbReference type="Proteomes" id="UP000663882"/>
    </source>
</evidence>
<feature type="coiled-coil region" evidence="13">
    <location>
        <begin position="892"/>
        <end position="965"/>
    </location>
</feature>
<feature type="domain" description="Dynein heavy chain AAA lid" evidence="18">
    <location>
        <begin position="1633"/>
        <end position="1777"/>
    </location>
</feature>
<dbReference type="Gene3D" id="1.10.8.720">
    <property type="entry name" value="Region D6 of dynein motor"/>
    <property type="match status" value="1"/>
</dbReference>
<dbReference type="Gene3D" id="1.20.920.20">
    <property type="match status" value="1"/>
</dbReference>
<evidence type="ECO:0000256" key="8">
    <source>
        <dbReference type="ARBA" id="ARBA00023054"/>
    </source>
</evidence>
<evidence type="ECO:0000259" key="15">
    <source>
        <dbReference type="Pfam" id="PF12777"/>
    </source>
</evidence>
<dbReference type="FunFam" id="1.20.920.30:FF:000006">
    <property type="entry name" value="Cytoplasmic dynein 2 heavy chain 1"/>
    <property type="match status" value="1"/>
</dbReference>
<dbReference type="InterPro" id="IPR004273">
    <property type="entry name" value="Dynein_heavy_D6_P-loop"/>
</dbReference>
<feature type="domain" description="Dynein heavy chain C-terminal" evidence="19">
    <location>
        <begin position="1787"/>
        <end position="2081"/>
    </location>
</feature>
<comment type="subcellular location">
    <subcellularLocation>
        <location evidence="1">Cytoplasm</location>
        <location evidence="1">Cytoskeleton</location>
        <location evidence="1">Cilium axoneme</location>
    </subcellularLocation>
</comment>
<keyword evidence="11" id="KW-0206">Cytoskeleton</keyword>
<dbReference type="Gene3D" id="1.20.920.30">
    <property type="match status" value="1"/>
</dbReference>
<evidence type="ECO:0000256" key="9">
    <source>
        <dbReference type="ARBA" id="ARBA00023069"/>
    </source>
</evidence>
<dbReference type="Pfam" id="PF22597">
    <property type="entry name" value="DYN_lid"/>
    <property type="match status" value="1"/>
</dbReference>
<dbReference type="Pfam" id="PF12781">
    <property type="entry name" value="AAA_9"/>
    <property type="match status" value="1"/>
</dbReference>
<dbReference type="Gene3D" id="3.10.490.20">
    <property type="match status" value="1"/>
</dbReference>
<gene>
    <name evidence="21" type="ORF">RFH988_LOCUS3127</name>
</gene>
<organism evidence="21 22">
    <name type="scientific">Rotaria sordida</name>
    <dbReference type="NCBI Taxonomy" id="392033"/>
    <lineage>
        <taxon>Eukaryota</taxon>
        <taxon>Metazoa</taxon>
        <taxon>Spiralia</taxon>
        <taxon>Gnathifera</taxon>
        <taxon>Rotifera</taxon>
        <taxon>Eurotatoria</taxon>
        <taxon>Bdelloidea</taxon>
        <taxon>Philodinida</taxon>
        <taxon>Philodinidae</taxon>
        <taxon>Rotaria</taxon>
    </lineage>
</organism>
<dbReference type="InterPro" id="IPR054354">
    <property type="entry name" value="DYNC2H1-like_lid"/>
</dbReference>
<evidence type="ECO:0000259" key="19">
    <source>
        <dbReference type="Pfam" id="PF18199"/>
    </source>
</evidence>
<evidence type="ECO:0000256" key="5">
    <source>
        <dbReference type="ARBA" id="ARBA00022741"/>
    </source>
</evidence>
<dbReference type="FunFam" id="3.10.490.20:FF:000007">
    <property type="entry name" value="Dynein cytoplasmic 2 heavy chain 1"/>
    <property type="match status" value="1"/>
</dbReference>
<dbReference type="GO" id="GO:0005524">
    <property type="term" value="F:ATP binding"/>
    <property type="evidence" value="ECO:0007669"/>
    <property type="project" value="UniProtKB-KW"/>
</dbReference>
<dbReference type="Pfam" id="PF12775">
    <property type="entry name" value="AAA_7"/>
    <property type="match status" value="1"/>
</dbReference>
<comment type="caution">
    <text evidence="21">The sequence shown here is derived from an EMBL/GenBank/DDBJ whole genome shotgun (WGS) entry which is preliminary data.</text>
</comment>
<evidence type="ECO:0000313" key="21">
    <source>
        <dbReference type="EMBL" id="CAF0785274.1"/>
    </source>
</evidence>
<proteinExistence type="inferred from homology"/>
<dbReference type="Pfam" id="PF03028">
    <property type="entry name" value="Dynein_heavy"/>
    <property type="match status" value="1"/>
</dbReference>
<evidence type="ECO:0000256" key="4">
    <source>
        <dbReference type="ARBA" id="ARBA00022701"/>
    </source>
</evidence>
<keyword evidence="10" id="KW-0505">Motor protein</keyword>
<dbReference type="FunFam" id="1.20.920.20:FF:000002">
    <property type="entry name" value="Cytoplasmic dynein 1 heavy chain"/>
    <property type="match status" value="1"/>
</dbReference>
<dbReference type="GO" id="GO:0008569">
    <property type="term" value="F:minus-end-directed microtubule motor activity"/>
    <property type="evidence" value="ECO:0007669"/>
    <property type="project" value="InterPro"/>
</dbReference>
<dbReference type="InterPro" id="IPR024743">
    <property type="entry name" value="Dynein_HC_stalk"/>
</dbReference>
<evidence type="ECO:0000259" key="20">
    <source>
        <dbReference type="Pfam" id="PF22597"/>
    </source>
</evidence>
<dbReference type="EMBL" id="CAJNOO010000072">
    <property type="protein sequence ID" value="CAF0785274.1"/>
    <property type="molecule type" value="Genomic_DNA"/>
</dbReference>
<dbReference type="FunFam" id="3.40.50.300:FF:001810">
    <property type="entry name" value="Cytoplasmic dynein 2 heavy chain 1"/>
    <property type="match status" value="1"/>
</dbReference>
<dbReference type="Gene3D" id="1.20.1270.280">
    <property type="match status" value="1"/>
</dbReference>
<evidence type="ECO:0000256" key="1">
    <source>
        <dbReference type="ARBA" id="ARBA00004430"/>
    </source>
</evidence>
<protein>
    <recommendedName>
        <fullName evidence="23">Cytoplasmic dynein 2 heavy chain 1</fullName>
    </recommendedName>
</protein>
<dbReference type="FunFam" id="1.10.8.720:FF:000006">
    <property type="entry name" value="cytoplasmic dynein 2 heavy chain 1"/>
    <property type="match status" value="1"/>
</dbReference>
<keyword evidence="3" id="KW-0963">Cytoplasm</keyword>
<evidence type="ECO:0000256" key="3">
    <source>
        <dbReference type="ARBA" id="ARBA00022490"/>
    </source>
</evidence>
<dbReference type="FunFam" id="3.40.50.300:FF:000598">
    <property type="entry name" value="Dynein cytoplasmic 2 heavy chain 1"/>
    <property type="match status" value="1"/>
</dbReference>
<evidence type="ECO:0000256" key="11">
    <source>
        <dbReference type="ARBA" id="ARBA00023212"/>
    </source>
</evidence>
<dbReference type="GO" id="GO:0007018">
    <property type="term" value="P:microtubule-based movement"/>
    <property type="evidence" value="ECO:0007669"/>
    <property type="project" value="InterPro"/>
</dbReference>
<keyword evidence="8 13" id="KW-0175">Coiled coil</keyword>
<dbReference type="Pfam" id="PF12777">
    <property type="entry name" value="MT"/>
    <property type="match status" value="1"/>
</dbReference>
<name>A0A813RUD7_9BILA</name>
<dbReference type="Gene3D" id="6.10.140.1060">
    <property type="match status" value="1"/>
</dbReference>
<dbReference type="InterPro" id="IPR041228">
    <property type="entry name" value="Dynein_C"/>
</dbReference>
<evidence type="ECO:0000256" key="2">
    <source>
        <dbReference type="ARBA" id="ARBA00008887"/>
    </source>
</evidence>
<dbReference type="InterPro" id="IPR043160">
    <property type="entry name" value="Dynein_C_barrel"/>
</dbReference>